<proteinExistence type="predicted"/>
<evidence type="ECO:0000313" key="2">
    <source>
        <dbReference type="Proteomes" id="UP000000777"/>
    </source>
</evidence>
<protein>
    <submittedName>
        <fullName evidence="1">Uncharacterized protein</fullName>
    </submittedName>
</protein>
<dbReference type="Proteomes" id="UP000000777">
    <property type="component" value="Chromosome"/>
</dbReference>
<dbReference type="EMBL" id="AP009180">
    <property type="protein sequence ID" value="BAF35161.1"/>
    <property type="molecule type" value="Genomic_DNA"/>
</dbReference>
<dbReference type="HOGENOM" id="CLU_215738_0_0_6"/>
<evidence type="ECO:0000313" key="1">
    <source>
        <dbReference type="EMBL" id="BAF35161.1"/>
    </source>
</evidence>
<dbReference type="RefSeq" id="WP_011672353.1">
    <property type="nucleotide sequence ID" value="NC_008512.1"/>
</dbReference>
<name>Q05FL0_CARRP</name>
<reference evidence="1 2" key="1">
    <citation type="journal article" date="2006" name="Science">
        <title>The 160-kilobase genome of the bacterial endosymbiont Carsonella.</title>
        <authorList>
            <person name="Nakabachi A."/>
            <person name="Yamashita A."/>
            <person name="Toh H."/>
            <person name="Ishikawa H."/>
            <person name="Dunbar H."/>
            <person name="Moran N."/>
            <person name="Hattori M."/>
        </authorList>
    </citation>
    <scope>NUCLEOTIDE SEQUENCE [LARGE SCALE GENOMIC DNA]</scope>
    <source>
        <strain evidence="1 2">PV</strain>
    </source>
</reference>
<sequence length="48" mass="5977">MEKFIIKKIIRKYKKKKSNFNIYSIIDKTKFSKKKKSKYKSKLIKYEN</sequence>
<dbReference type="KEGG" id="crp:CRP_130"/>
<accession>Q05FL0</accession>
<dbReference type="AlphaFoldDB" id="Q05FL0"/>
<organism evidence="1 2">
    <name type="scientific">Carsonella ruddii (strain PV)</name>
    <dbReference type="NCBI Taxonomy" id="387662"/>
    <lineage>
        <taxon>Bacteria</taxon>
        <taxon>Pseudomonadati</taxon>
        <taxon>Pseudomonadota</taxon>
        <taxon>Gammaproteobacteria</taxon>
        <taxon>Oceanospirillales</taxon>
        <taxon>Halomonadaceae</taxon>
        <taxon>Zymobacter group</taxon>
        <taxon>Candidatus Carsonella</taxon>
    </lineage>
</organism>
<gene>
    <name evidence="1" type="ordered locus">CRP_130</name>
</gene>